<reference evidence="1 2" key="1">
    <citation type="submission" date="2021-06" db="EMBL/GenBank/DDBJ databases">
        <title>Caerostris extrusa draft genome.</title>
        <authorList>
            <person name="Kono N."/>
            <person name="Arakawa K."/>
        </authorList>
    </citation>
    <scope>NUCLEOTIDE SEQUENCE [LARGE SCALE GENOMIC DNA]</scope>
</reference>
<evidence type="ECO:0000313" key="2">
    <source>
        <dbReference type="Proteomes" id="UP001054945"/>
    </source>
</evidence>
<organism evidence="1 2">
    <name type="scientific">Caerostris extrusa</name>
    <name type="common">Bark spider</name>
    <name type="synonym">Caerostris bankana</name>
    <dbReference type="NCBI Taxonomy" id="172846"/>
    <lineage>
        <taxon>Eukaryota</taxon>
        <taxon>Metazoa</taxon>
        <taxon>Ecdysozoa</taxon>
        <taxon>Arthropoda</taxon>
        <taxon>Chelicerata</taxon>
        <taxon>Arachnida</taxon>
        <taxon>Araneae</taxon>
        <taxon>Araneomorphae</taxon>
        <taxon>Entelegynae</taxon>
        <taxon>Araneoidea</taxon>
        <taxon>Araneidae</taxon>
        <taxon>Caerostris</taxon>
    </lineage>
</organism>
<comment type="caution">
    <text evidence="1">The sequence shown here is derived from an EMBL/GenBank/DDBJ whole genome shotgun (WGS) entry which is preliminary data.</text>
</comment>
<sequence length="108" mass="12351">MGFKVVSRFTYLEMRIMRIRIQRSLRVFLISSSADELSIPFAGSAPIVPVCILCQVTVSTCQVKLCMPSMQNMNRRVQSPPFLDYGCCYLIRNSLFAVTENRSIYTLQ</sequence>
<evidence type="ECO:0000313" key="1">
    <source>
        <dbReference type="EMBL" id="GIY71945.1"/>
    </source>
</evidence>
<dbReference type="Proteomes" id="UP001054945">
    <property type="component" value="Unassembled WGS sequence"/>
</dbReference>
<dbReference type="AlphaFoldDB" id="A0AAV4VPU9"/>
<proteinExistence type="predicted"/>
<name>A0AAV4VPU9_CAEEX</name>
<dbReference type="EMBL" id="BPLR01014874">
    <property type="protein sequence ID" value="GIY71945.1"/>
    <property type="molecule type" value="Genomic_DNA"/>
</dbReference>
<keyword evidence="2" id="KW-1185">Reference proteome</keyword>
<gene>
    <name evidence="1" type="ORF">CEXT_477111</name>
</gene>
<accession>A0AAV4VPU9</accession>
<protein>
    <submittedName>
        <fullName evidence="1">Uncharacterized protein</fullName>
    </submittedName>
</protein>